<organism evidence="1">
    <name type="scientific">Tanacetum cinerariifolium</name>
    <name type="common">Dalmatian daisy</name>
    <name type="synonym">Chrysanthemum cinerariifolium</name>
    <dbReference type="NCBI Taxonomy" id="118510"/>
    <lineage>
        <taxon>Eukaryota</taxon>
        <taxon>Viridiplantae</taxon>
        <taxon>Streptophyta</taxon>
        <taxon>Embryophyta</taxon>
        <taxon>Tracheophyta</taxon>
        <taxon>Spermatophyta</taxon>
        <taxon>Magnoliopsida</taxon>
        <taxon>eudicotyledons</taxon>
        <taxon>Gunneridae</taxon>
        <taxon>Pentapetalae</taxon>
        <taxon>asterids</taxon>
        <taxon>campanulids</taxon>
        <taxon>Asterales</taxon>
        <taxon>Asteraceae</taxon>
        <taxon>Asteroideae</taxon>
        <taxon>Anthemideae</taxon>
        <taxon>Anthemidinae</taxon>
        <taxon>Tanacetum</taxon>
    </lineage>
</organism>
<evidence type="ECO:0008006" key="2">
    <source>
        <dbReference type="Google" id="ProtNLM"/>
    </source>
</evidence>
<dbReference type="EMBL" id="BKCJ010244952">
    <property type="protein sequence ID" value="GEZ13923.1"/>
    <property type="molecule type" value="Genomic_DNA"/>
</dbReference>
<name>A0A699I109_TANCI</name>
<comment type="caution">
    <text evidence="1">The sequence shown here is derived from an EMBL/GenBank/DDBJ whole genome shotgun (WGS) entry which is preliminary data.</text>
</comment>
<proteinExistence type="predicted"/>
<sequence>MIQTSLWKNTSELKKKKLKGMVEPFDDTLTSDVALSCEPTINPLNENEINFRISFDESHDEDYMAIFNDNSFSYKLPFVDNLKTDSENDNDKVNIPSFPSPEPSVSYSDDLDYFKDFETEFPAIVYNDTLTSKFDSLTEPAVSHHHIDKLDLKNETSLSECDEEEQNILYFNNLFPLNIIYPDDPKTNEENDDDEIDKIQSLGDNTPSGFIKMGFTRNDCGGQDMEPLPPKDQRHVWLRYQVEGYTEDIMHNYEQRLETIFSRPNGEALRNCILSGPYKPTTVLAQAVAETDDSLAILEHTTVETLINMSPANKAHFEAKKEAIHLILTGIRDEIYSTVDACQTA</sequence>
<reference evidence="1" key="1">
    <citation type="journal article" date="2019" name="Sci. Rep.">
        <title>Draft genome of Tanacetum cinerariifolium, the natural source of mosquito coil.</title>
        <authorList>
            <person name="Yamashiro T."/>
            <person name="Shiraishi A."/>
            <person name="Satake H."/>
            <person name="Nakayama K."/>
        </authorList>
    </citation>
    <scope>NUCLEOTIDE SEQUENCE</scope>
</reference>
<accession>A0A699I109</accession>
<protein>
    <recommendedName>
        <fullName evidence="2">Reverse transcriptase domain-containing protein</fullName>
    </recommendedName>
</protein>
<dbReference type="AlphaFoldDB" id="A0A699I109"/>
<gene>
    <name evidence="1" type="ORF">Tci_485896</name>
</gene>
<evidence type="ECO:0000313" key="1">
    <source>
        <dbReference type="EMBL" id="GEZ13923.1"/>
    </source>
</evidence>